<accession>A0A8H9E1L1</accession>
<proteinExistence type="predicted"/>
<dbReference type="EMBL" id="AAVUMO010000105">
    <property type="protein sequence ID" value="EGE3747439.1"/>
    <property type="molecule type" value="Genomic_DNA"/>
</dbReference>
<name>A0A8H9E1L1_SHIBO</name>
<dbReference type="Proteomes" id="UP000864586">
    <property type="component" value="Unassembled WGS sequence"/>
</dbReference>
<comment type="caution">
    <text evidence="1">The sequence shown here is derived from an EMBL/GenBank/DDBJ whole genome shotgun (WGS) entry which is preliminary data.</text>
</comment>
<reference evidence="1" key="1">
    <citation type="submission" date="2018-05" db="EMBL/GenBank/DDBJ databases">
        <authorList>
            <person name="Ashton P.M."/>
            <person name="Dallman T."/>
            <person name="Nair S."/>
            <person name="De Pinna E."/>
            <person name="Peters T."/>
            <person name="Grant K."/>
        </authorList>
    </citation>
    <scope>NUCLEOTIDE SEQUENCE</scope>
    <source>
        <strain evidence="1">287711</strain>
    </source>
</reference>
<gene>
    <name evidence="1" type="ORF">DLV22_22800</name>
</gene>
<evidence type="ECO:0000313" key="1">
    <source>
        <dbReference type="EMBL" id="EGE3747439.1"/>
    </source>
</evidence>
<protein>
    <submittedName>
        <fullName evidence="1">Uncharacterized protein</fullName>
    </submittedName>
</protein>
<dbReference type="AlphaFoldDB" id="A0A8H9E1L1"/>
<sequence>MLRLTTPFESGLVRLINFANEAAAMVATPTQTHPKYQYRFMALDPENTDLAHELIAWALKTAAHASAAQRNTPEVDNA</sequence>
<organism evidence="1">
    <name type="scientific">Shigella boydii</name>
    <dbReference type="NCBI Taxonomy" id="621"/>
    <lineage>
        <taxon>Bacteria</taxon>
        <taxon>Pseudomonadati</taxon>
        <taxon>Pseudomonadota</taxon>
        <taxon>Gammaproteobacteria</taxon>
        <taxon>Enterobacterales</taxon>
        <taxon>Enterobacteriaceae</taxon>
        <taxon>Shigella</taxon>
    </lineage>
</organism>